<protein>
    <submittedName>
        <fullName evidence="2">Uncharacterized protein</fullName>
    </submittedName>
</protein>
<accession>A0A2T5GLM4</accession>
<evidence type="ECO:0000313" key="2">
    <source>
        <dbReference type="EMBL" id="PTQ60227.1"/>
    </source>
</evidence>
<sequence>MKKGGVVTTPPFFMRRLIEGRPVIPQDDGAVSGQNSKWTEPITVRGAPNV</sequence>
<gene>
    <name evidence="2" type="ORF">C8J26_1937</name>
</gene>
<dbReference type="AlphaFoldDB" id="A0A2T5GLM4"/>
<feature type="region of interest" description="Disordered" evidence="1">
    <location>
        <begin position="24"/>
        <end position="50"/>
    </location>
</feature>
<keyword evidence="3" id="KW-1185">Reference proteome</keyword>
<dbReference type="EMBL" id="QAOG01000003">
    <property type="protein sequence ID" value="PTQ60227.1"/>
    <property type="molecule type" value="Genomic_DNA"/>
</dbReference>
<evidence type="ECO:0000313" key="3">
    <source>
        <dbReference type="Proteomes" id="UP000244189"/>
    </source>
</evidence>
<comment type="caution">
    <text evidence="2">The sequence shown here is derived from an EMBL/GenBank/DDBJ whole genome shotgun (WGS) entry which is preliminary data.</text>
</comment>
<name>A0A2T5GLM4_9SPHN</name>
<organism evidence="2 3">
    <name type="scientific">Sphingomonas aurantiaca</name>
    <dbReference type="NCBI Taxonomy" id="185949"/>
    <lineage>
        <taxon>Bacteria</taxon>
        <taxon>Pseudomonadati</taxon>
        <taxon>Pseudomonadota</taxon>
        <taxon>Alphaproteobacteria</taxon>
        <taxon>Sphingomonadales</taxon>
        <taxon>Sphingomonadaceae</taxon>
        <taxon>Sphingomonas</taxon>
    </lineage>
</organism>
<reference evidence="2 3" key="1">
    <citation type="submission" date="2018-04" db="EMBL/GenBank/DDBJ databases">
        <title>Genomic Encyclopedia of Type Strains, Phase III (KMG-III): the genomes of soil and plant-associated and newly described type strains.</title>
        <authorList>
            <person name="Whitman W."/>
        </authorList>
    </citation>
    <scope>NUCLEOTIDE SEQUENCE [LARGE SCALE GENOMIC DNA]</scope>
    <source>
        <strain evidence="2 3">MA101b</strain>
    </source>
</reference>
<evidence type="ECO:0000256" key="1">
    <source>
        <dbReference type="SAM" id="MobiDB-lite"/>
    </source>
</evidence>
<proteinExistence type="predicted"/>
<dbReference type="Proteomes" id="UP000244189">
    <property type="component" value="Unassembled WGS sequence"/>
</dbReference>